<evidence type="ECO:0000256" key="2">
    <source>
        <dbReference type="ARBA" id="ARBA00006177"/>
    </source>
</evidence>
<evidence type="ECO:0000256" key="7">
    <source>
        <dbReference type="ARBA" id="ARBA00023054"/>
    </source>
</evidence>
<evidence type="ECO:0000256" key="8">
    <source>
        <dbReference type="ARBA" id="ARBA00023125"/>
    </source>
</evidence>
<keyword evidence="5" id="KW-0862">Zinc</keyword>
<dbReference type="GO" id="GO:0008270">
    <property type="term" value="F:zinc ion binding"/>
    <property type="evidence" value="ECO:0007669"/>
    <property type="project" value="UniProtKB-KW"/>
</dbReference>
<evidence type="ECO:0000256" key="6">
    <source>
        <dbReference type="ARBA" id="ARBA00023015"/>
    </source>
</evidence>
<dbReference type="EMBL" id="CAJQZP010001407">
    <property type="protein sequence ID" value="CAG5043838.1"/>
    <property type="molecule type" value="Genomic_DNA"/>
</dbReference>
<keyword evidence="11" id="KW-0131">Cell cycle</keyword>
<name>A0A8S3XW48_PARAO</name>
<dbReference type="InterPro" id="IPR026516">
    <property type="entry name" value="THAP1/10"/>
</dbReference>
<comment type="caution">
    <text evidence="16">The sequence shown here is derived from an EMBL/GenBank/DDBJ whole genome shotgun (WGS) entry which is preliminary data.</text>
</comment>
<evidence type="ECO:0000256" key="11">
    <source>
        <dbReference type="ARBA" id="ARBA00023306"/>
    </source>
</evidence>
<keyword evidence="17" id="KW-1185">Reference proteome</keyword>
<dbReference type="PANTHER" id="PTHR46600">
    <property type="entry name" value="THAP DOMAIN-CONTAINING"/>
    <property type="match status" value="1"/>
</dbReference>
<feature type="non-terminal residue" evidence="16">
    <location>
        <position position="1"/>
    </location>
</feature>
<dbReference type="Pfam" id="PF05485">
    <property type="entry name" value="THAP"/>
    <property type="match status" value="1"/>
</dbReference>
<dbReference type="PANTHER" id="PTHR46600:SF1">
    <property type="entry name" value="THAP DOMAIN-CONTAINING PROTEIN 1"/>
    <property type="match status" value="1"/>
</dbReference>
<dbReference type="Proteomes" id="UP000691718">
    <property type="component" value="Unassembled WGS sequence"/>
</dbReference>
<comment type="similarity">
    <text evidence="2">Belongs to the THAP1 family.</text>
</comment>
<reference evidence="16" key="1">
    <citation type="submission" date="2021-04" db="EMBL/GenBank/DDBJ databases">
        <authorList>
            <person name="Tunstrom K."/>
        </authorList>
    </citation>
    <scope>NUCLEOTIDE SEQUENCE</scope>
</reference>
<keyword evidence="6" id="KW-0805">Transcription regulation</keyword>
<feature type="coiled-coil region" evidence="13">
    <location>
        <begin position="110"/>
        <end position="137"/>
    </location>
</feature>
<gene>
    <name evidence="16" type="ORF">PAPOLLO_LOCUS22826</name>
</gene>
<keyword evidence="10" id="KW-0539">Nucleus</keyword>
<evidence type="ECO:0000256" key="3">
    <source>
        <dbReference type="ARBA" id="ARBA00022723"/>
    </source>
</evidence>
<dbReference type="PROSITE" id="PS50950">
    <property type="entry name" value="ZF_THAP"/>
    <property type="match status" value="1"/>
</dbReference>
<dbReference type="GO" id="GO:0043565">
    <property type="term" value="F:sequence-specific DNA binding"/>
    <property type="evidence" value="ECO:0007669"/>
    <property type="project" value="InterPro"/>
</dbReference>
<evidence type="ECO:0000256" key="4">
    <source>
        <dbReference type="ARBA" id="ARBA00022771"/>
    </source>
</evidence>
<feature type="compositionally biased region" description="Low complexity" evidence="14">
    <location>
        <begin position="81"/>
        <end position="94"/>
    </location>
</feature>
<evidence type="ECO:0000256" key="12">
    <source>
        <dbReference type="PROSITE-ProRule" id="PRU00309"/>
    </source>
</evidence>
<keyword evidence="8 12" id="KW-0238">DNA-binding</keyword>
<dbReference type="InterPro" id="IPR006612">
    <property type="entry name" value="THAP_Znf"/>
</dbReference>
<keyword evidence="3" id="KW-0479">Metal-binding</keyword>
<dbReference type="AlphaFoldDB" id="A0A8S3XW48"/>
<evidence type="ECO:0000256" key="14">
    <source>
        <dbReference type="SAM" id="MobiDB-lite"/>
    </source>
</evidence>
<evidence type="ECO:0000259" key="15">
    <source>
        <dbReference type="PROSITE" id="PS50950"/>
    </source>
</evidence>
<dbReference type="OrthoDB" id="7312725at2759"/>
<evidence type="ECO:0000256" key="5">
    <source>
        <dbReference type="ARBA" id="ARBA00022833"/>
    </source>
</evidence>
<protein>
    <submittedName>
        <fullName evidence="16">(apollo) hypothetical protein</fullName>
    </submittedName>
</protein>
<keyword evidence="4 12" id="KW-0863">Zinc-finger</keyword>
<keyword evidence="7 13" id="KW-0175">Coiled coil</keyword>
<accession>A0A8S3XW48</accession>
<organism evidence="16 17">
    <name type="scientific">Parnassius apollo</name>
    <name type="common">Apollo butterfly</name>
    <name type="synonym">Papilio apollo</name>
    <dbReference type="NCBI Taxonomy" id="110799"/>
    <lineage>
        <taxon>Eukaryota</taxon>
        <taxon>Metazoa</taxon>
        <taxon>Ecdysozoa</taxon>
        <taxon>Arthropoda</taxon>
        <taxon>Hexapoda</taxon>
        <taxon>Insecta</taxon>
        <taxon>Pterygota</taxon>
        <taxon>Neoptera</taxon>
        <taxon>Endopterygota</taxon>
        <taxon>Lepidoptera</taxon>
        <taxon>Glossata</taxon>
        <taxon>Ditrysia</taxon>
        <taxon>Papilionoidea</taxon>
        <taxon>Papilionidae</taxon>
        <taxon>Parnassiinae</taxon>
        <taxon>Parnassini</taxon>
        <taxon>Parnassius</taxon>
        <taxon>Parnassius</taxon>
    </lineage>
</organism>
<feature type="region of interest" description="Disordered" evidence="14">
    <location>
        <begin position="71"/>
        <end position="100"/>
    </location>
</feature>
<comment type="subcellular location">
    <subcellularLocation>
        <location evidence="1">Nucleus</location>
        <location evidence="1">Nucleoplasm</location>
    </subcellularLocation>
</comment>
<evidence type="ECO:0000313" key="16">
    <source>
        <dbReference type="EMBL" id="CAG5043838.1"/>
    </source>
</evidence>
<keyword evidence="9" id="KW-0804">Transcription</keyword>
<evidence type="ECO:0000256" key="1">
    <source>
        <dbReference type="ARBA" id="ARBA00004642"/>
    </source>
</evidence>
<sequence length="174" mass="20500">RTSKGQGVTFHTFPGPDHDKRESWIQFIRKNRSEEKWLPSKYSRICSAHFKEDDKYITKTGRVYLKKSAVPCDNPTKSPQPEVLEPLSESVSSSDSIFDSPKKNVRKQYIRKESATKQKLLEQIRKIQRQNINLKRRCAFYRSIVQNLREKFSLDLKTRNDLKAKEEVVDLKQK</sequence>
<evidence type="ECO:0000256" key="10">
    <source>
        <dbReference type="ARBA" id="ARBA00023242"/>
    </source>
</evidence>
<evidence type="ECO:0000256" key="13">
    <source>
        <dbReference type="SAM" id="Coils"/>
    </source>
</evidence>
<dbReference type="GO" id="GO:0005654">
    <property type="term" value="C:nucleoplasm"/>
    <property type="evidence" value="ECO:0007669"/>
    <property type="project" value="UniProtKB-SubCell"/>
</dbReference>
<dbReference type="SMART" id="SM00980">
    <property type="entry name" value="THAP"/>
    <property type="match status" value="1"/>
</dbReference>
<evidence type="ECO:0000256" key="9">
    <source>
        <dbReference type="ARBA" id="ARBA00023163"/>
    </source>
</evidence>
<feature type="domain" description="THAP-type" evidence="15">
    <location>
        <begin position="1"/>
        <end position="74"/>
    </location>
</feature>
<evidence type="ECO:0000313" key="17">
    <source>
        <dbReference type="Proteomes" id="UP000691718"/>
    </source>
</evidence>
<proteinExistence type="inferred from homology"/>